<evidence type="ECO:0000313" key="2">
    <source>
        <dbReference type="EMBL" id="GCF11533.1"/>
    </source>
</evidence>
<feature type="region of interest" description="Disordered" evidence="1">
    <location>
        <begin position="1"/>
        <end position="25"/>
    </location>
</feature>
<comment type="caution">
    <text evidence="2">The sequence shown here is derived from an EMBL/GenBank/DDBJ whole genome shotgun (WGS) entry which is preliminary data.</text>
</comment>
<proteinExistence type="predicted"/>
<keyword evidence="3" id="KW-1185">Reference proteome</keyword>
<dbReference type="EMBL" id="BIXY01000120">
    <property type="protein sequence ID" value="GCF11533.1"/>
    <property type="molecule type" value="Genomic_DNA"/>
</dbReference>
<feature type="compositionally biased region" description="Basic and acidic residues" evidence="1">
    <location>
        <begin position="1"/>
        <end position="22"/>
    </location>
</feature>
<evidence type="ECO:0000313" key="3">
    <source>
        <dbReference type="Proteomes" id="UP000322530"/>
    </source>
</evidence>
<organism evidence="2 3">
    <name type="scientific">Dictyobacter arantiisoli</name>
    <dbReference type="NCBI Taxonomy" id="2014874"/>
    <lineage>
        <taxon>Bacteria</taxon>
        <taxon>Bacillati</taxon>
        <taxon>Chloroflexota</taxon>
        <taxon>Ktedonobacteria</taxon>
        <taxon>Ktedonobacterales</taxon>
        <taxon>Dictyobacteraceae</taxon>
        <taxon>Dictyobacter</taxon>
    </lineage>
</organism>
<protein>
    <submittedName>
        <fullName evidence="2">Uncharacterized protein</fullName>
    </submittedName>
</protein>
<evidence type="ECO:0000256" key="1">
    <source>
        <dbReference type="SAM" id="MobiDB-lite"/>
    </source>
</evidence>
<dbReference type="RefSeq" id="WP_149404361.1">
    <property type="nucleotide sequence ID" value="NZ_BIXY01000120.1"/>
</dbReference>
<sequence>MSKETQAETSRELDTSARHAPEQAEETWCPVIELRQYIHHPGRRDEFIALFDDYFIEEQEQ</sequence>
<dbReference type="OrthoDB" id="9809695at2"/>
<accession>A0A5A5TKH2</accession>
<name>A0A5A5TKH2_9CHLR</name>
<dbReference type="AlphaFoldDB" id="A0A5A5TKH2"/>
<reference evidence="2 3" key="1">
    <citation type="submission" date="2019-01" db="EMBL/GenBank/DDBJ databases">
        <title>Draft genome sequence of Dictyobacter sp. Uno17.</title>
        <authorList>
            <person name="Wang C.M."/>
            <person name="Zheng Y."/>
            <person name="Sakai Y."/>
            <person name="Abe K."/>
            <person name="Yokota A."/>
            <person name="Yabe S."/>
        </authorList>
    </citation>
    <scope>NUCLEOTIDE SEQUENCE [LARGE SCALE GENOMIC DNA]</scope>
    <source>
        <strain evidence="2 3">Uno17</strain>
    </source>
</reference>
<dbReference type="Proteomes" id="UP000322530">
    <property type="component" value="Unassembled WGS sequence"/>
</dbReference>
<gene>
    <name evidence="2" type="ORF">KDI_50970</name>
</gene>